<keyword evidence="3 6" id="KW-0963">Cytoplasm</keyword>
<dbReference type="GO" id="GO:0051321">
    <property type="term" value="P:meiotic cell cycle"/>
    <property type="evidence" value="ECO:0007669"/>
    <property type="project" value="TreeGrafter"/>
</dbReference>
<keyword evidence="5 6" id="KW-0206">Cytoskeleton</keyword>
<dbReference type="GO" id="GO:0005874">
    <property type="term" value="C:microtubule"/>
    <property type="evidence" value="ECO:0007669"/>
    <property type="project" value="UniProtKB-KW"/>
</dbReference>
<name>A0A9D4SYU4_RHISA</name>
<evidence type="ECO:0000256" key="3">
    <source>
        <dbReference type="ARBA" id="ARBA00022490"/>
    </source>
</evidence>
<feature type="domain" description="Gamma tubulin complex component protein N-terminal" evidence="8">
    <location>
        <begin position="12"/>
        <end position="204"/>
    </location>
</feature>
<evidence type="ECO:0000259" key="7">
    <source>
        <dbReference type="Pfam" id="PF04130"/>
    </source>
</evidence>
<dbReference type="InterPro" id="IPR007259">
    <property type="entry name" value="GCP"/>
</dbReference>
<dbReference type="PANTHER" id="PTHR19302:SF27">
    <property type="entry name" value="GAMMA-TUBULIN COMPLEX COMPONENT 4"/>
    <property type="match status" value="1"/>
</dbReference>
<dbReference type="GO" id="GO:0000922">
    <property type="term" value="C:spindle pole"/>
    <property type="evidence" value="ECO:0007669"/>
    <property type="project" value="InterPro"/>
</dbReference>
<dbReference type="GO" id="GO:0051225">
    <property type="term" value="P:spindle assembly"/>
    <property type="evidence" value="ECO:0007669"/>
    <property type="project" value="TreeGrafter"/>
</dbReference>
<dbReference type="EMBL" id="JABSTV010001249">
    <property type="protein sequence ID" value="KAH7962100.1"/>
    <property type="molecule type" value="Genomic_DNA"/>
</dbReference>
<protein>
    <recommendedName>
        <fullName evidence="6">Gamma-tubulin complex component</fullName>
    </recommendedName>
</protein>
<reference evidence="9" key="1">
    <citation type="journal article" date="2020" name="Cell">
        <title>Large-Scale Comparative Analyses of Tick Genomes Elucidate Their Genetic Diversity and Vector Capacities.</title>
        <authorList>
            <consortium name="Tick Genome and Microbiome Consortium (TIGMIC)"/>
            <person name="Jia N."/>
            <person name="Wang J."/>
            <person name="Shi W."/>
            <person name="Du L."/>
            <person name="Sun Y."/>
            <person name="Zhan W."/>
            <person name="Jiang J.F."/>
            <person name="Wang Q."/>
            <person name="Zhang B."/>
            <person name="Ji P."/>
            <person name="Bell-Sakyi L."/>
            <person name="Cui X.M."/>
            <person name="Yuan T.T."/>
            <person name="Jiang B.G."/>
            <person name="Yang W.F."/>
            <person name="Lam T.T."/>
            <person name="Chang Q.C."/>
            <person name="Ding S.J."/>
            <person name="Wang X.J."/>
            <person name="Zhu J.G."/>
            <person name="Ruan X.D."/>
            <person name="Zhao L."/>
            <person name="Wei J.T."/>
            <person name="Ye R.Z."/>
            <person name="Que T.C."/>
            <person name="Du C.H."/>
            <person name="Zhou Y.H."/>
            <person name="Cheng J.X."/>
            <person name="Dai P.F."/>
            <person name="Guo W.B."/>
            <person name="Han X.H."/>
            <person name="Huang E.J."/>
            <person name="Li L.F."/>
            <person name="Wei W."/>
            <person name="Gao Y.C."/>
            <person name="Liu J.Z."/>
            <person name="Shao H.Z."/>
            <person name="Wang X."/>
            <person name="Wang C.C."/>
            <person name="Yang T.C."/>
            <person name="Huo Q.B."/>
            <person name="Li W."/>
            <person name="Chen H.Y."/>
            <person name="Chen S.E."/>
            <person name="Zhou L.G."/>
            <person name="Ni X.B."/>
            <person name="Tian J.H."/>
            <person name="Sheng Y."/>
            <person name="Liu T."/>
            <person name="Pan Y.S."/>
            <person name="Xia L.Y."/>
            <person name="Li J."/>
            <person name="Zhao F."/>
            <person name="Cao W.C."/>
        </authorList>
    </citation>
    <scope>NUCLEOTIDE SEQUENCE</scope>
    <source>
        <strain evidence="9">Rsan-2018</strain>
    </source>
</reference>
<dbReference type="GO" id="GO:0007020">
    <property type="term" value="P:microtubule nucleation"/>
    <property type="evidence" value="ECO:0007669"/>
    <property type="project" value="InterPro"/>
</dbReference>
<dbReference type="GO" id="GO:0051011">
    <property type="term" value="F:microtubule minus-end binding"/>
    <property type="evidence" value="ECO:0007669"/>
    <property type="project" value="TreeGrafter"/>
</dbReference>
<dbReference type="VEuPathDB" id="VectorBase:RSAN_042609"/>
<dbReference type="InterPro" id="IPR041470">
    <property type="entry name" value="GCP_N"/>
</dbReference>
<evidence type="ECO:0000313" key="10">
    <source>
        <dbReference type="Proteomes" id="UP000821837"/>
    </source>
</evidence>
<evidence type="ECO:0000256" key="2">
    <source>
        <dbReference type="ARBA" id="ARBA00010337"/>
    </source>
</evidence>
<evidence type="ECO:0000259" key="8">
    <source>
        <dbReference type="Pfam" id="PF17681"/>
    </source>
</evidence>
<evidence type="ECO:0000256" key="5">
    <source>
        <dbReference type="ARBA" id="ARBA00023212"/>
    </source>
</evidence>
<dbReference type="PANTHER" id="PTHR19302">
    <property type="entry name" value="GAMMA TUBULIN COMPLEX PROTEIN"/>
    <property type="match status" value="1"/>
</dbReference>
<keyword evidence="4 6" id="KW-0493">Microtubule</keyword>
<comment type="subcellular location">
    <subcellularLocation>
        <location evidence="1 6">Cytoplasm</location>
        <location evidence="1 6">Cytoskeleton</location>
        <location evidence="1 6">Microtubule organizing center</location>
    </subcellularLocation>
</comment>
<dbReference type="InterPro" id="IPR042241">
    <property type="entry name" value="GCP_C_sf"/>
</dbReference>
<keyword evidence="10" id="KW-1185">Reference proteome</keyword>
<evidence type="ECO:0000313" key="9">
    <source>
        <dbReference type="EMBL" id="KAH7962100.1"/>
    </source>
</evidence>
<accession>A0A9D4SYU4</accession>
<organism evidence="9 10">
    <name type="scientific">Rhipicephalus sanguineus</name>
    <name type="common">Brown dog tick</name>
    <name type="synonym">Ixodes sanguineus</name>
    <dbReference type="NCBI Taxonomy" id="34632"/>
    <lineage>
        <taxon>Eukaryota</taxon>
        <taxon>Metazoa</taxon>
        <taxon>Ecdysozoa</taxon>
        <taxon>Arthropoda</taxon>
        <taxon>Chelicerata</taxon>
        <taxon>Arachnida</taxon>
        <taxon>Acari</taxon>
        <taxon>Parasitiformes</taxon>
        <taxon>Ixodida</taxon>
        <taxon>Ixodoidea</taxon>
        <taxon>Ixodidae</taxon>
        <taxon>Rhipicephalinae</taxon>
        <taxon>Rhipicephalus</taxon>
        <taxon>Rhipicephalus</taxon>
    </lineage>
</organism>
<proteinExistence type="inferred from homology"/>
<dbReference type="GO" id="GO:0000278">
    <property type="term" value="P:mitotic cell cycle"/>
    <property type="evidence" value="ECO:0007669"/>
    <property type="project" value="TreeGrafter"/>
</dbReference>
<feature type="domain" description="Gamma tubulin complex component C-terminal" evidence="7">
    <location>
        <begin position="215"/>
        <end position="395"/>
    </location>
</feature>
<evidence type="ECO:0000256" key="6">
    <source>
        <dbReference type="RuleBase" id="RU363050"/>
    </source>
</evidence>
<dbReference type="GO" id="GO:0031122">
    <property type="term" value="P:cytoplasmic microtubule organization"/>
    <property type="evidence" value="ECO:0007669"/>
    <property type="project" value="TreeGrafter"/>
</dbReference>
<dbReference type="Pfam" id="PF04130">
    <property type="entry name" value="GCP_C_terminal"/>
    <property type="match status" value="1"/>
</dbReference>
<gene>
    <name evidence="9" type="ORF">HPB52_014426</name>
</gene>
<dbReference type="Gene3D" id="1.20.120.1900">
    <property type="entry name" value="Gamma-tubulin complex, C-terminal domain"/>
    <property type="match status" value="1"/>
</dbReference>
<dbReference type="Proteomes" id="UP000821837">
    <property type="component" value="Chromosome 3"/>
</dbReference>
<dbReference type="GO" id="GO:0000930">
    <property type="term" value="C:gamma-tubulin complex"/>
    <property type="evidence" value="ECO:0007669"/>
    <property type="project" value="TreeGrafter"/>
</dbReference>
<evidence type="ECO:0000256" key="4">
    <source>
        <dbReference type="ARBA" id="ARBA00022701"/>
    </source>
</evidence>
<comment type="caution">
    <text evidence="9">The sequence shown here is derived from an EMBL/GenBank/DDBJ whole genome shotgun (WGS) entry which is preliminary data.</text>
</comment>
<sequence length="405" mass="46595">MSGNQEDGKPVRRGFYLHAVCSGLQKVLCQYSEELLVLEKEVLEGHEISLMRFQEALEKYHLLFLKLRDLVAEIESSQVHGCSILQSLHRSSTTALPVAKKSMSLLLRAGYGVLCQQISSWVLYGILHDPHEEFFVEELGSGPSQTERNTSSSCLEHLWRLFVEEGCLPSQLRLLRDAFLLGRGELFLHFSQVAEHILCKVREPTTEQTQRLPYRYNRLFRLLFGLQRAQTFLQECWVLQCKVARVGHLHKSDLMRRMMQLRAEMAHLLDSIQYYLQVDVIEIQLGHLLTQVTQTRDFEAIQHVHNAYLASLLKDSMIMLQPVHNCFRSLFVLSKSLHGIFPVSAEEQLSQRQFSEFEKIEHDFRSNKLLLIKVLSSLHNKLSETQPSQLLVRLDPGCVTALATS</sequence>
<dbReference type="InterPro" id="IPR040457">
    <property type="entry name" value="GCP_C"/>
</dbReference>
<dbReference type="AlphaFoldDB" id="A0A9D4SYU4"/>
<comment type="similarity">
    <text evidence="2 6">Belongs to the TUBGCP family.</text>
</comment>
<dbReference type="Pfam" id="PF17681">
    <property type="entry name" value="GCP_N_terminal"/>
    <property type="match status" value="1"/>
</dbReference>
<reference evidence="9" key="2">
    <citation type="submission" date="2021-09" db="EMBL/GenBank/DDBJ databases">
        <authorList>
            <person name="Jia N."/>
            <person name="Wang J."/>
            <person name="Shi W."/>
            <person name="Du L."/>
            <person name="Sun Y."/>
            <person name="Zhan W."/>
            <person name="Jiang J."/>
            <person name="Wang Q."/>
            <person name="Zhang B."/>
            <person name="Ji P."/>
            <person name="Sakyi L.B."/>
            <person name="Cui X."/>
            <person name="Yuan T."/>
            <person name="Jiang B."/>
            <person name="Yang W."/>
            <person name="Lam T.T.-Y."/>
            <person name="Chang Q."/>
            <person name="Ding S."/>
            <person name="Wang X."/>
            <person name="Zhu J."/>
            <person name="Ruan X."/>
            <person name="Zhao L."/>
            <person name="Wei J."/>
            <person name="Que T."/>
            <person name="Du C."/>
            <person name="Cheng J."/>
            <person name="Dai P."/>
            <person name="Han X."/>
            <person name="Huang E."/>
            <person name="Gao Y."/>
            <person name="Liu J."/>
            <person name="Shao H."/>
            <person name="Ye R."/>
            <person name="Li L."/>
            <person name="Wei W."/>
            <person name="Wang X."/>
            <person name="Wang C."/>
            <person name="Huo Q."/>
            <person name="Li W."/>
            <person name="Guo W."/>
            <person name="Chen H."/>
            <person name="Chen S."/>
            <person name="Zhou L."/>
            <person name="Zhou L."/>
            <person name="Ni X."/>
            <person name="Tian J."/>
            <person name="Zhou Y."/>
            <person name="Sheng Y."/>
            <person name="Liu T."/>
            <person name="Pan Y."/>
            <person name="Xia L."/>
            <person name="Li J."/>
            <person name="Zhao F."/>
            <person name="Cao W."/>
        </authorList>
    </citation>
    <scope>NUCLEOTIDE SEQUENCE</scope>
    <source>
        <strain evidence="9">Rsan-2018</strain>
        <tissue evidence="9">Larvae</tissue>
    </source>
</reference>
<evidence type="ECO:0000256" key="1">
    <source>
        <dbReference type="ARBA" id="ARBA00004267"/>
    </source>
</evidence>
<dbReference type="GO" id="GO:0043015">
    <property type="term" value="F:gamma-tubulin binding"/>
    <property type="evidence" value="ECO:0007669"/>
    <property type="project" value="InterPro"/>
</dbReference>